<comment type="caution">
    <text evidence="2">The sequence shown here is derived from an EMBL/GenBank/DDBJ whole genome shotgun (WGS) entry which is preliminary data.</text>
</comment>
<organism evidence="2 3">
    <name type="scientific">Caerostris extrusa</name>
    <name type="common">Bark spider</name>
    <name type="synonym">Caerostris bankana</name>
    <dbReference type="NCBI Taxonomy" id="172846"/>
    <lineage>
        <taxon>Eukaryota</taxon>
        <taxon>Metazoa</taxon>
        <taxon>Ecdysozoa</taxon>
        <taxon>Arthropoda</taxon>
        <taxon>Chelicerata</taxon>
        <taxon>Arachnida</taxon>
        <taxon>Araneae</taxon>
        <taxon>Araneomorphae</taxon>
        <taxon>Entelegynae</taxon>
        <taxon>Araneoidea</taxon>
        <taxon>Araneidae</taxon>
        <taxon>Caerostris</taxon>
    </lineage>
</organism>
<dbReference type="AlphaFoldDB" id="A0AAV4SW78"/>
<proteinExistence type="predicted"/>
<protein>
    <submittedName>
        <fullName evidence="2">Uncharacterized protein</fullName>
    </submittedName>
</protein>
<dbReference type="Proteomes" id="UP001054945">
    <property type="component" value="Unassembled WGS sequence"/>
</dbReference>
<evidence type="ECO:0000313" key="2">
    <source>
        <dbReference type="EMBL" id="GIY38385.1"/>
    </source>
</evidence>
<dbReference type="EMBL" id="BPLR01010295">
    <property type="protein sequence ID" value="GIY38385.1"/>
    <property type="molecule type" value="Genomic_DNA"/>
</dbReference>
<reference evidence="2 3" key="1">
    <citation type="submission" date="2021-06" db="EMBL/GenBank/DDBJ databases">
        <title>Caerostris extrusa draft genome.</title>
        <authorList>
            <person name="Kono N."/>
            <person name="Arakawa K."/>
        </authorList>
    </citation>
    <scope>NUCLEOTIDE SEQUENCE [LARGE SCALE GENOMIC DNA]</scope>
</reference>
<accession>A0AAV4SW78</accession>
<evidence type="ECO:0000313" key="3">
    <source>
        <dbReference type="Proteomes" id="UP001054945"/>
    </source>
</evidence>
<gene>
    <name evidence="2" type="ORF">CEXT_123061</name>
</gene>
<name>A0AAV4SW78_CAEEX</name>
<feature type="compositionally biased region" description="Basic residues" evidence="1">
    <location>
        <begin position="9"/>
        <end position="20"/>
    </location>
</feature>
<sequence length="81" mass="9162">MLFADLQEKRRKRKKKKRSFLKSFRSTRSIRQNPLQVCFGAEFGDESVLATPASRSGPKKPMAMINPYCEGRRIVGVSDGA</sequence>
<keyword evidence="3" id="KW-1185">Reference proteome</keyword>
<feature type="region of interest" description="Disordered" evidence="1">
    <location>
        <begin position="1"/>
        <end position="22"/>
    </location>
</feature>
<evidence type="ECO:0000256" key="1">
    <source>
        <dbReference type="SAM" id="MobiDB-lite"/>
    </source>
</evidence>